<dbReference type="AlphaFoldDB" id="A0A0Q0RY31"/>
<dbReference type="Proteomes" id="UP000050443">
    <property type="component" value="Unassembled WGS sequence"/>
</dbReference>
<reference evidence="1 2" key="1">
    <citation type="submission" date="2014-09" db="EMBL/GenBank/DDBJ databases">
        <title>Genome sequence of Flavobacterium aquidurense RC62.</title>
        <authorList>
            <person name="Kim J.F."/>
            <person name="Kwak M.-J."/>
        </authorList>
    </citation>
    <scope>NUCLEOTIDE SEQUENCE [LARGE SCALE GENOMIC DNA]</scope>
    <source>
        <strain evidence="1 2">RC62</strain>
    </source>
</reference>
<gene>
    <name evidence="1" type="ORF">RC62_2424</name>
</gene>
<comment type="caution">
    <text evidence="1">The sequence shown here is derived from an EMBL/GenBank/DDBJ whole genome shotgun (WGS) entry which is preliminary data.</text>
</comment>
<sequence>MVTIFFAFYLLGLIKKTLKVAESQSFLFHADLADYSRYNLKICYCNYLRESA</sequence>
<protein>
    <submittedName>
        <fullName evidence="1">Uncharacterized protein</fullName>
    </submittedName>
</protein>
<organism evidence="1 2">
    <name type="scientific">Flavobacterium aquidurense</name>
    <dbReference type="NCBI Taxonomy" id="362413"/>
    <lineage>
        <taxon>Bacteria</taxon>
        <taxon>Pseudomonadati</taxon>
        <taxon>Bacteroidota</taxon>
        <taxon>Flavobacteriia</taxon>
        <taxon>Flavobacteriales</taxon>
        <taxon>Flavobacteriaceae</taxon>
        <taxon>Flavobacterium</taxon>
    </lineage>
</organism>
<accession>A0A0Q0RY31</accession>
<evidence type="ECO:0000313" key="1">
    <source>
        <dbReference type="EMBL" id="KQB37258.1"/>
    </source>
</evidence>
<evidence type="ECO:0000313" key="2">
    <source>
        <dbReference type="Proteomes" id="UP000050443"/>
    </source>
</evidence>
<dbReference type="PATRIC" id="fig|362413.3.peg.2368"/>
<proteinExistence type="predicted"/>
<dbReference type="STRING" id="362413.RC62_2424"/>
<dbReference type="EMBL" id="JRLF01000015">
    <property type="protein sequence ID" value="KQB37258.1"/>
    <property type="molecule type" value="Genomic_DNA"/>
</dbReference>
<name>A0A0Q0RY31_9FLAO</name>